<keyword evidence="4" id="KW-1185">Reference proteome</keyword>
<evidence type="ECO:0000256" key="1">
    <source>
        <dbReference type="SAM" id="MobiDB-lite"/>
    </source>
</evidence>
<feature type="region of interest" description="Disordered" evidence="1">
    <location>
        <begin position="25"/>
        <end position="50"/>
    </location>
</feature>
<sequence length="382" mass="43028">MSSIRSLAFLALALTVACAKPNEAAAVGSTEPKKPAQKAATQSTPPTTDLVTVRDPVENAYTLGMPKGWHNRTYSARVFDIHSMVTTSVSPDGSVLLYSGDPSIPQYWNPAAATPVHYDMARVHPRMKIEPFVPATNYFPDYVKRKFGKLPDFKLVSTEADAQAEQKLRKKFADVGLRMEPTVVNISFRYTDGGKPMNALLIGTSTDSGPFWMATVTGIATSGDPKQYLPMIEAMGRTHQMNPDWQAEQNRKHQERMAQIQDFGRQMTAQHQQNMAAIQQSAQRHQQRMQAIWAQGDASMKSYYDRMASGDAQHRNFLNYINEENTVVGANGKTFQVDNSYQRYFMHKQNRTYVGGDMRMELDTLRRLGLNPDDYEEVKLQQ</sequence>
<accession>A0ABU5HFY7</accession>
<evidence type="ECO:0000313" key="3">
    <source>
        <dbReference type="EMBL" id="MDY7232156.1"/>
    </source>
</evidence>
<dbReference type="PROSITE" id="PS51257">
    <property type="entry name" value="PROKAR_LIPOPROTEIN"/>
    <property type="match status" value="1"/>
</dbReference>
<feature type="compositionally biased region" description="Polar residues" evidence="1">
    <location>
        <begin position="39"/>
        <end position="50"/>
    </location>
</feature>
<keyword evidence="2" id="KW-0732">Signal</keyword>
<feature type="signal peptide" evidence="2">
    <location>
        <begin position="1"/>
        <end position="19"/>
    </location>
</feature>
<gene>
    <name evidence="3" type="ORF">SYV04_37555</name>
</gene>
<evidence type="ECO:0008006" key="5">
    <source>
        <dbReference type="Google" id="ProtNLM"/>
    </source>
</evidence>
<evidence type="ECO:0000313" key="4">
    <source>
        <dbReference type="Proteomes" id="UP001291309"/>
    </source>
</evidence>
<name>A0ABU5HFY7_9BACT</name>
<dbReference type="RefSeq" id="WP_321550870.1">
    <property type="nucleotide sequence ID" value="NZ_JAXIVS010000018.1"/>
</dbReference>
<comment type="caution">
    <text evidence="3">The sequence shown here is derived from an EMBL/GenBank/DDBJ whole genome shotgun (WGS) entry which is preliminary data.</text>
</comment>
<organism evidence="3 4">
    <name type="scientific">Hyalangium rubrum</name>
    <dbReference type="NCBI Taxonomy" id="3103134"/>
    <lineage>
        <taxon>Bacteria</taxon>
        <taxon>Pseudomonadati</taxon>
        <taxon>Myxococcota</taxon>
        <taxon>Myxococcia</taxon>
        <taxon>Myxococcales</taxon>
        <taxon>Cystobacterineae</taxon>
        <taxon>Archangiaceae</taxon>
        <taxon>Hyalangium</taxon>
    </lineage>
</organism>
<reference evidence="3 4" key="1">
    <citation type="submission" date="2023-12" db="EMBL/GenBank/DDBJ databases">
        <title>the genome sequence of Hyalangium sp. s54d21.</title>
        <authorList>
            <person name="Zhang X."/>
        </authorList>
    </citation>
    <scope>NUCLEOTIDE SEQUENCE [LARGE SCALE GENOMIC DNA]</scope>
    <source>
        <strain evidence="4">s54d21</strain>
    </source>
</reference>
<protein>
    <recommendedName>
        <fullName evidence="5">Lipoprotein</fullName>
    </recommendedName>
</protein>
<dbReference type="EMBL" id="JAXIVS010000018">
    <property type="protein sequence ID" value="MDY7232156.1"/>
    <property type="molecule type" value="Genomic_DNA"/>
</dbReference>
<dbReference type="Proteomes" id="UP001291309">
    <property type="component" value="Unassembled WGS sequence"/>
</dbReference>
<proteinExistence type="predicted"/>
<evidence type="ECO:0000256" key="2">
    <source>
        <dbReference type="SAM" id="SignalP"/>
    </source>
</evidence>
<feature type="chain" id="PRO_5045610187" description="Lipoprotein" evidence="2">
    <location>
        <begin position="20"/>
        <end position="382"/>
    </location>
</feature>